<evidence type="ECO:0000313" key="1">
    <source>
        <dbReference type="EMBL" id="MBQ0827700.1"/>
    </source>
</evidence>
<dbReference type="EMBL" id="JAGPNL010000003">
    <property type="protein sequence ID" value="MBQ0827700.1"/>
    <property type="molecule type" value="Genomic_DNA"/>
</dbReference>
<name>A0A940XFY7_9ACTN</name>
<dbReference type="Proteomes" id="UP000677875">
    <property type="component" value="Unassembled WGS sequence"/>
</dbReference>
<comment type="caution">
    <text evidence="1">The sequence shown here is derived from an EMBL/GenBank/DDBJ whole genome shotgun (WGS) entry which is preliminary data.</text>
</comment>
<organism evidence="1 2">
    <name type="scientific">Streptomyces tagetis</name>
    <dbReference type="NCBI Taxonomy" id="2820809"/>
    <lineage>
        <taxon>Bacteria</taxon>
        <taxon>Bacillati</taxon>
        <taxon>Actinomycetota</taxon>
        <taxon>Actinomycetes</taxon>
        <taxon>Kitasatosporales</taxon>
        <taxon>Streptomycetaceae</taxon>
        <taxon>Streptomyces</taxon>
    </lineage>
</organism>
<dbReference type="RefSeq" id="WP_210872289.1">
    <property type="nucleotide sequence ID" value="NZ_JAGPNL010000003.1"/>
</dbReference>
<accession>A0A940XFY7</accession>
<keyword evidence="2" id="KW-1185">Reference proteome</keyword>
<proteinExistence type="predicted"/>
<gene>
    <name evidence="1" type="ORF">J5Y05_14445</name>
</gene>
<reference evidence="1" key="1">
    <citation type="submission" date="2021-04" db="EMBL/GenBank/DDBJ databases">
        <title>Genome seq and assembly of Streptomyces sp. RG38.</title>
        <authorList>
            <person name="Chhetri G."/>
        </authorList>
    </citation>
    <scope>NUCLEOTIDE SEQUENCE</scope>
    <source>
        <strain evidence="1">RG38</strain>
    </source>
</reference>
<protein>
    <submittedName>
        <fullName evidence="1">Helix-turn-helix domain-containing protein</fullName>
    </submittedName>
</protein>
<evidence type="ECO:0000313" key="2">
    <source>
        <dbReference type="Proteomes" id="UP000677875"/>
    </source>
</evidence>
<dbReference type="AlphaFoldDB" id="A0A940XFY7"/>
<sequence>MAKARPVTDTERARVRDLHAQGKGRNEIAEILERSGRTISKIAASFDPPLSFARAAEVRVATEVRQADLADRRAALAQRLQDVAERELERVNAPHKYFDWGGKDHNYDERWQDEPTPADKRALLGVVATAIDRSLKLSPPKDETGTEEGIALITNLMSGLTAVYKAQQGKEADEGA</sequence>